<sequence length="102" mass="11425">MTPTEKPVTFSSTTDYEEVLLPLRRALESRGLRLLCNRFRRNAFVSSMARQMSDGLGCYLVQPGEPVRPDTVVSSLGSAPAEDVVSEAEQEEFIRLWIDSCN</sequence>
<gene>
    <name evidence="1" type="ORF">GT755_30015</name>
</gene>
<keyword evidence="2" id="KW-1185">Reference proteome</keyword>
<accession>A0A7C9JIP5</accession>
<reference evidence="1 2" key="1">
    <citation type="submission" date="2020-01" db="EMBL/GenBank/DDBJ databases">
        <title>Herbidospora sp. NEAU-GS84 nov., a novel actinomycete isolated from soil.</title>
        <authorList>
            <person name="Han L."/>
        </authorList>
    </citation>
    <scope>NUCLEOTIDE SEQUENCE [LARGE SCALE GENOMIC DNA]</scope>
    <source>
        <strain evidence="1 2">NEAU-GS84</strain>
    </source>
</reference>
<comment type="caution">
    <text evidence="1">The sequence shown here is derived from an EMBL/GenBank/DDBJ whole genome shotgun (WGS) entry which is preliminary data.</text>
</comment>
<dbReference type="Proteomes" id="UP000479526">
    <property type="component" value="Unassembled WGS sequence"/>
</dbReference>
<name>A0A7C9JIP5_9ACTN</name>
<proteinExistence type="predicted"/>
<protein>
    <submittedName>
        <fullName evidence="1">Uncharacterized protein</fullName>
    </submittedName>
</protein>
<organism evidence="1 2">
    <name type="scientific">Herbidospora solisilvae</name>
    <dbReference type="NCBI Taxonomy" id="2696284"/>
    <lineage>
        <taxon>Bacteria</taxon>
        <taxon>Bacillati</taxon>
        <taxon>Actinomycetota</taxon>
        <taxon>Actinomycetes</taxon>
        <taxon>Streptosporangiales</taxon>
        <taxon>Streptosporangiaceae</taxon>
        <taxon>Herbidospora</taxon>
    </lineage>
</organism>
<dbReference type="AlphaFoldDB" id="A0A7C9JIP5"/>
<dbReference type="EMBL" id="WXEW01000009">
    <property type="protein sequence ID" value="NAS25903.1"/>
    <property type="molecule type" value="Genomic_DNA"/>
</dbReference>
<evidence type="ECO:0000313" key="2">
    <source>
        <dbReference type="Proteomes" id="UP000479526"/>
    </source>
</evidence>
<dbReference type="RefSeq" id="WP_161482928.1">
    <property type="nucleotide sequence ID" value="NZ_WXEW01000009.1"/>
</dbReference>
<evidence type="ECO:0000313" key="1">
    <source>
        <dbReference type="EMBL" id="NAS25903.1"/>
    </source>
</evidence>